<organism evidence="2 3">
    <name type="scientific">Sporothrix schenckii 1099-18</name>
    <dbReference type="NCBI Taxonomy" id="1397361"/>
    <lineage>
        <taxon>Eukaryota</taxon>
        <taxon>Fungi</taxon>
        <taxon>Dikarya</taxon>
        <taxon>Ascomycota</taxon>
        <taxon>Pezizomycotina</taxon>
        <taxon>Sordariomycetes</taxon>
        <taxon>Sordariomycetidae</taxon>
        <taxon>Ophiostomatales</taxon>
        <taxon>Ophiostomataceae</taxon>
        <taxon>Sporothrix</taxon>
    </lineage>
</organism>
<feature type="compositionally biased region" description="Low complexity" evidence="1">
    <location>
        <begin position="326"/>
        <end position="338"/>
    </location>
</feature>
<feature type="region of interest" description="Disordered" evidence="1">
    <location>
        <begin position="1153"/>
        <end position="1225"/>
    </location>
</feature>
<feature type="compositionally biased region" description="Polar residues" evidence="1">
    <location>
        <begin position="740"/>
        <end position="756"/>
    </location>
</feature>
<feature type="compositionally biased region" description="Low complexity" evidence="1">
    <location>
        <begin position="16"/>
        <end position="49"/>
    </location>
</feature>
<feature type="compositionally biased region" description="Polar residues" evidence="1">
    <location>
        <begin position="1359"/>
        <end position="1375"/>
    </location>
</feature>
<name>A0A0F2MB52_SPOSC</name>
<dbReference type="KEGG" id="ssck:SPSK_01378"/>
<feature type="compositionally biased region" description="Low complexity" evidence="1">
    <location>
        <begin position="56"/>
        <end position="73"/>
    </location>
</feature>
<feature type="region of interest" description="Disordered" evidence="1">
    <location>
        <begin position="1092"/>
        <end position="1115"/>
    </location>
</feature>
<feature type="compositionally biased region" description="Polar residues" evidence="1">
    <location>
        <begin position="83"/>
        <end position="102"/>
    </location>
</feature>
<reference evidence="2 3" key="1">
    <citation type="journal article" date="2014" name="BMC Genomics">
        <title>Comparative genomics of the major fungal agents of human and animal Sporotrichosis: Sporothrix schenckii and Sporothrix brasiliensis.</title>
        <authorList>
            <person name="Teixeira M.M."/>
            <person name="de Almeida L.G."/>
            <person name="Kubitschek-Barreira P."/>
            <person name="Alves F.L."/>
            <person name="Kioshima E.S."/>
            <person name="Abadio A.K."/>
            <person name="Fernandes L."/>
            <person name="Derengowski L.S."/>
            <person name="Ferreira K.S."/>
            <person name="Souza R.C."/>
            <person name="Ruiz J.C."/>
            <person name="de Andrade N.C."/>
            <person name="Paes H.C."/>
            <person name="Nicola A.M."/>
            <person name="Albuquerque P."/>
            <person name="Gerber A.L."/>
            <person name="Martins V.P."/>
            <person name="Peconick L.D."/>
            <person name="Neto A.V."/>
            <person name="Chaucanez C.B."/>
            <person name="Silva P.A."/>
            <person name="Cunha O.L."/>
            <person name="de Oliveira F.F."/>
            <person name="dos Santos T.C."/>
            <person name="Barros A.L."/>
            <person name="Soares M.A."/>
            <person name="de Oliveira L.M."/>
            <person name="Marini M.M."/>
            <person name="Villalobos-Duno H."/>
            <person name="Cunha M.M."/>
            <person name="de Hoog S."/>
            <person name="da Silveira J.F."/>
            <person name="Henrissat B."/>
            <person name="Nino-Vega G.A."/>
            <person name="Cisalpino P.S."/>
            <person name="Mora-Montes H.M."/>
            <person name="Almeida S.R."/>
            <person name="Stajich J.E."/>
            <person name="Lopes-Bezerra L.M."/>
            <person name="Vasconcelos A.T."/>
            <person name="Felipe M.S."/>
        </authorList>
    </citation>
    <scope>NUCLEOTIDE SEQUENCE [LARGE SCALE GENOMIC DNA]</scope>
    <source>
        <strain evidence="2 3">1099-18</strain>
    </source>
</reference>
<dbReference type="EMBL" id="AXCR01000005">
    <property type="protein sequence ID" value="KJR86928.1"/>
    <property type="molecule type" value="Genomic_DNA"/>
</dbReference>
<proteinExistence type="predicted"/>
<feature type="compositionally biased region" description="Polar residues" evidence="1">
    <location>
        <begin position="405"/>
        <end position="425"/>
    </location>
</feature>
<dbReference type="InterPro" id="IPR045342">
    <property type="entry name" value="Etd1"/>
</dbReference>
<feature type="compositionally biased region" description="Polar residues" evidence="1">
    <location>
        <begin position="219"/>
        <end position="229"/>
    </location>
</feature>
<dbReference type="GeneID" id="27663570"/>
<comment type="caution">
    <text evidence="2">The sequence shown here is derived from an EMBL/GenBank/DDBJ whole genome shotgun (WGS) entry which is preliminary data.</text>
</comment>
<feature type="compositionally biased region" description="Polar residues" evidence="1">
    <location>
        <begin position="818"/>
        <end position="832"/>
    </location>
</feature>
<dbReference type="VEuPathDB" id="FungiDB:SPSK_01378"/>
<dbReference type="RefSeq" id="XP_016589604.1">
    <property type="nucleotide sequence ID" value="XM_016728293.1"/>
</dbReference>
<reference evidence="2 3" key="2">
    <citation type="journal article" date="2015" name="Eukaryot. Cell">
        <title>Asexual propagation of a virulent clone complex in a human and feline outbreak of sporotrichosis.</title>
        <authorList>
            <person name="Teixeira Mde M."/>
            <person name="Rodrigues A.M."/>
            <person name="Tsui C.K."/>
            <person name="de Almeida L.G."/>
            <person name="Van Diepeningen A.D."/>
            <person name="van den Ende B.G."/>
            <person name="Fernandes G.F."/>
            <person name="Kano R."/>
            <person name="Hamelin R.C."/>
            <person name="Lopes-Bezerra L.M."/>
            <person name="Vasconcelos A.T."/>
            <person name="de Hoog S."/>
            <person name="de Camargo Z.P."/>
            <person name="Felipe M.S."/>
        </authorList>
    </citation>
    <scope>NUCLEOTIDE SEQUENCE [LARGE SCALE GENOMIC DNA]</scope>
    <source>
        <strain evidence="2 3">1099-18</strain>
    </source>
</reference>
<feature type="region of interest" description="Disordered" evidence="1">
    <location>
        <begin position="320"/>
        <end position="344"/>
    </location>
</feature>
<feature type="region of interest" description="Disordered" evidence="1">
    <location>
        <begin position="366"/>
        <end position="520"/>
    </location>
</feature>
<protein>
    <submittedName>
        <fullName evidence="2">Uncharacterized protein</fullName>
    </submittedName>
</protein>
<feature type="region of interest" description="Disordered" evidence="1">
    <location>
        <begin position="734"/>
        <end position="834"/>
    </location>
</feature>
<feature type="compositionally biased region" description="Basic and acidic residues" evidence="1">
    <location>
        <begin position="1209"/>
        <end position="1224"/>
    </location>
</feature>
<feature type="compositionally biased region" description="Polar residues" evidence="1">
    <location>
        <begin position="955"/>
        <end position="971"/>
    </location>
</feature>
<feature type="region of interest" description="Disordered" evidence="1">
    <location>
        <begin position="902"/>
        <end position="996"/>
    </location>
</feature>
<feature type="region of interest" description="Disordered" evidence="1">
    <location>
        <begin position="139"/>
        <end position="158"/>
    </location>
</feature>
<evidence type="ECO:0000256" key="1">
    <source>
        <dbReference type="SAM" id="MobiDB-lite"/>
    </source>
</evidence>
<feature type="region of interest" description="Disordered" evidence="1">
    <location>
        <begin position="1319"/>
        <end position="1375"/>
    </location>
</feature>
<feature type="region of interest" description="Disordered" evidence="1">
    <location>
        <begin position="549"/>
        <end position="581"/>
    </location>
</feature>
<dbReference type="GO" id="GO:1902412">
    <property type="term" value="P:regulation of mitotic cytokinesis"/>
    <property type="evidence" value="ECO:0007669"/>
    <property type="project" value="InterPro"/>
</dbReference>
<feature type="region of interest" description="Disordered" evidence="1">
    <location>
        <begin position="1"/>
        <end position="129"/>
    </location>
</feature>
<feature type="region of interest" description="Disordered" evidence="1">
    <location>
        <begin position="169"/>
        <end position="295"/>
    </location>
</feature>
<dbReference type="GO" id="GO:0005096">
    <property type="term" value="F:GTPase activator activity"/>
    <property type="evidence" value="ECO:0007669"/>
    <property type="project" value="InterPro"/>
</dbReference>
<feature type="compositionally biased region" description="Polar residues" evidence="1">
    <location>
        <begin position="434"/>
        <end position="449"/>
    </location>
</feature>
<sequence>MSARPNVNTLDRDHSSSSSATPPSATRPATSRPMAKSASFASAPSAAVATDDRVRNVSNGSSNTSSSISTRPSQIAPSEVSVAPSSTATLPRSTASSSQSGWNRRHSLVHRGDWIPPPISEVSRDSISSNGSWIRRLSIRPLSQHGSPRSSVGPDSLSVNFSLSSAAPILSQQSSAHPQQQQSRNKLVKRATAGQDAAPASLSRRGSRSQMPSLRRPATSHQRSATLHQVSYPDEPAPAASNPVDPKFSFDQRTRPSLAIFRLGADSPEPRVDQNDRAETDDRQEESAHAHVEPRLLQHTQKSFLQTKWTSFFHGQLTKSTVPVRGSSPFSGESSPGGTHYSLPSRTLQVRHGKQSRIYLTQASALSAQEPASTPSPSPAPRATATLASPFQSPVAIKTVGKTPEGNTDDMTVSPHGSNSSPQDTPSKRARRSISMNFSSPTSWMSKTGSIRRSKRGTEYPPNASATGSLRMNRQLAAAAAAGSLSNGRRHVSAPSSGSRPSSAHAHYEQFQTRSATTPADLHLRKPLEGFTQPPHGPGDAHEGEQVVVGRDSPVPPSYVDARAIPKRQRNSSSPLPPLSRLSSFNIDLTRLGASSSASGQLAAAIAGSSASYKENQTSGPSGFATLPRSFPLVPRHRDVSDERSFALVGSDLEQRGFASSGDDDDTDFKSDTIFDSIRTAASARVRSTDTPIESMFDESPPSTAGNGKAKRLSIQEILGQAWDSDTRIMEEEDEGFSTPIRNLQTRAERSSSPSSVLRHFDEDYMPANSRDNRPKTELNSVLAPATSGSSHANDVDYSRPSLDDDDDDDWARVDDSGVTNHLSPPSRSAHNSFHEMNGLFRNNSTGFPSSHHQRPALGLISGNGGLDLSSEQYDRFMTGGSRERPRSNLFDWSESTVHLDKIDSDGHSPRPKTVHGKQELDLRNGRAANRKGPAVAHVRSQSVPVNADPATEGTKPSTSKFGTWASSGPKNASEDWDDDFDFGTNHGDDDDDENAADCFDTDEEDAFGRSSTLRSSKGPGSFAMIVPASIQATQPTVKAHSGQIRELSLLVNGLKRLCRHARDLDIVDESPALWKEAANIIALASPDEDLSEAAAPKAKPVAGDSSGSPTERAETAVAAVENDSDIPRASIEFDASDVDNRILEAKFDSQNRDSFEDPFDTSEFLQAPSTPPRPDMSRTAVVRERHNTRRRSVFSPEDDIFGGGWPVADDKSPARQVEKEARRPQTPNRFITTAETPDSAMIESIMAAMQQQRSASAPIRKSPVKQTSTSELFFNTNTLQELVKRANTLFHTLSDLVRRAELFTQSPAVTPRHDRLNRCEDGSPAFTRVFTDPSSPSKRLPKSHSGNSVARASPALESPSTARVSQRLQMMTVN</sequence>
<evidence type="ECO:0000313" key="3">
    <source>
        <dbReference type="Proteomes" id="UP000033710"/>
    </source>
</evidence>
<dbReference type="Proteomes" id="UP000033710">
    <property type="component" value="Unassembled WGS sequence"/>
</dbReference>
<dbReference type="OrthoDB" id="5346713at2759"/>
<evidence type="ECO:0000313" key="2">
    <source>
        <dbReference type="EMBL" id="KJR86928.1"/>
    </source>
</evidence>
<feature type="compositionally biased region" description="Low complexity" evidence="1">
    <location>
        <begin position="493"/>
        <end position="505"/>
    </location>
</feature>
<gene>
    <name evidence="2" type="ORF">SPSK_01378</name>
</gene>
<accession>A0A0F2MB52</accession>
<feature type="compositionally biased region" description="Basic and acidic residues" evidence="1">
    <location>
        <begin position="268"/>
        <end position="295"/>
    </location>
</feature>
<dbReference type="Pfam" id="PF20162">
    <property type="entry name" value="Etd1"/>
    <property type="match status" value="1"/>
</dbReference>
<feature type="compositionally biased region" description="Low complexity" evidence="1">
    <location>
        <begin position="171"/>
        <end position="183"/>
    </location>
</feature>
<feature type="region of interest" description="Disordered" evidence="1">
    <location>
        <begin position="693"/>
        <end position="713"/>
    </location>
</feature>
<feature type="compositionally biased region" description="Low complexity" evidence="1">
    <location>
        <begin position="381"/>
        <end position="390"/>
    </location>
</feature>